<dbReference type="GO" id="GO:0051301">
    <property type="term" value="P:cell division"/>
    <property type="evidence" value="ECO:0007669"/>
    <property type="project" value="InterPro"/>
</dbReference>
<keyword evidence="2 6" id="KW-0812">Transmembrane</keyword>
<evidence type="ECO:0000313" key="7">
    <source>
        <dbReference type="EMBL" id="QFG51448.1"/>
    </source>
</evidence>
<feature type="transmembrane region" description="Helical" evidence="6">
    <location>
        <begin position="324"/>
        <end position="342"/>
    </location>
</feature>
<feature type="transmembrane region" description="Helical" evidence="6">
    <location>
        <begin position="50"/>
        <end position="69"/>
    </location>
</feature>
<evidence type="ECO:0000313" key="8">
    <source>
        <dbReference type="Proteomes" id="UP000325393"/>
    </source>
</evidence>
<dbReference type="InterPro" id="IPR001182">
    <property type="entry name" value="FtsW/RodA"/>
</dbReference>
<reference evidence="7 8" key="1">
    <citation type="submission" date="2019-09" db="EMBL/GenBank/DDBJ databases">
        <title>Genome sequencing of Lactobacillus acetotolerans.</title>
        <authorList>
            <person name="Kim K."/>
        </authorList>
    </citation>
    <scope>NUCLEOTIDE SEQUENCE [LARGE SCALE GENOMIC DNA]</scope>
    <source>
        <strain evidence="7 8">LA749</strain>
    </source>
</reference>
<evidence type="ECO:0000256" key="6">
    <source>
        <dbReference type="SAM" id="Phobius"/>
    </source>
</evidence>
<dbReference type="EMBL" id="CP044496">
    <property type="protein sequence ID" value="QFG51448.1"/>
    <property type="molecule type" value="Genomic_DNA"/>
</dbReference>
<feature type="transmembrane region" description="Helical" evidence="6">
    <location>
        <begin position="198"/>
        <end position="218"/>
    </location>
</feature>
<comment type="subcellular location">
    <subcellularLocation>
        <location evidence="1">Membrane</location>
        <topology evidence="1">Multi-pass membrane protein</topology>
    </subcellularLocation>
</comment>
<feature type="transmembrane region" description="Helical" evidence="6">
    <location>
        <begin position="175"/>
        <end position="191"/>
    </location>
</feature>
<dbReference type="GO" id="GO:0008360">
    <property type="term" value="P:regulation of cell shape"/>
    <property type="evidence" value="ECO:0007669"/>
    <property type="project" value="UniProtKB-KW"/>
</dbReference>
<accession>A0A5P5ZJQ3</accession>
<organism evidence="7 8">
    <name type="scientific">Lactobacillus acetotolerans</name>
    <dbReference type="NCBI Taxonomy" id="1600"/>
    <lineage>
        <taxon>Bacteria</taxon>
        <taxon>Bacillati</taxon>
        <taxon>Bacillota</taxon>
        <taxon>Bacilli</taxon>
        <taxon>Lactobacillales</taxon>
        <taxon>Lactobacillaceae</taxon>
        <taxon>Lactobacillus</taxon>
    </lineage>
</organism>
<dbReference type="Pfam" id="PF01098">
    <property type="entry name" value="FTSW_RODA_SPOVE"/>
    <property type="match status" value="1"/>
</dbReference>
<dbReference type="GO" id="GO:0032153">
    <property type="term" value="C:cell division site"/>
    <property type="evidence" value="ECO:0007669"/>
    <property type="project" value="TreeGrafter"/>
</dbReference>
<dbReference type="PANTHER" id="PTHR30474:SF1">
    <property type="entry name" value="PEPTIDOGLYCAN GLYCOSYLTRANSFERASE MRDB"/>
    <property type="match status" value="1"/>
</dbReference>
<dbReference type="RefSeq" id="WP_054681825.1">
    <property type="nucleotide sequence ID" value="NZ_CALFMW010000089.1"/>
</dbReference>
<keyword evidence="5 6" id="KW-0472">Membrane</keyword>
<dbReference type="GeneID" id="78212405"/>
<feature type="transmembrane region" description="Helical" evidence="6">
    <location>
        <begin position="362"/>
        <end position="380"/>
    </location>
</feature>
<keyword evidence="3" id="KW-0133">Cell shape</keyword>
<dbReference type="GO" id="GO:0005886">
    <property type="term" value="C:plasma membrane"/>
    <property type="evidence" value="ECO:0007669"/>
    <property type="project" value="TreeGrafter"/>
</dbReference>
<evidence type="ECO:0000256" key="2">
    <source>
        <dbReference type="ARBA" id="ARBA00022692"/>
    </source>
</evidence>
<feature type="transmembrane region" description="Helical" evidence="6">
    <location>
        <begin position="81"/>
        <end position="99"/>
    </location>
</feature>
<proteinExistence type="predicted"/>
<dbReference type="GO" id="GO:0015648">
    <property type="term" value="F:lipid-linked peptidoglycan transporter activity"/>
    <property type="evidence" value="ECO:0007669"/>
    <property type="project" value="TreeGrafter"/>
</dbReference>
<keyword evidence="4 6" id="KW-1133">Transmembrane helix</keyword>
<evidence type="ECO:0000256" key="5">
    <source>
        <dbReference type="ARBA" id="ARBA00023136"/>
    </source>
</evidence>
<dbReference type="AlphaFoldDB" id="A0A5P5ZJQ3"/>
<evidence type="ECO:0000256" key="1">
    <source>
        <dbReference type="ARBA" id="ARBA00004141"/>
    </source>
</evidence>
<name>A0A5P5ZJQ3_9LACO</name>
<feature type="transmembrane region" description="Helical" evidence="6">
    <location>
        <begin position="14"/>
        <end position="38"/>
    </location>
</feature>
<evidence type="ECO:0000256" key="3">
    <source>
        <dbReference type="ARBA" id="ARBA00022960"/>
    </source>
</evidence>
<evidence type="ECO:0000256" key="4">
    <source>
        <dbReference type="ARBA" id="ARBA00022989"/>
    </source>
</evidence>
<dbReference type="Proteomes" id="UP000325393">
    <property type="component" value="Chromosome"/>
</dbReference>
<sequence length="397" mass="43799">MVKVENKTSLVDRIAWNIVIPVIALAIIGLYSIYVAAVNDPSHMGSPLKAILMQGLWYVVSIAIVVFVMQFDAEQLFKIAPYIYAIGIILLIAVLFLYNRSVAADTGAKSWFKLGPLSFQPSEIMKPAFILMLARVVHDHNQRYVHTIKNDWLLLGKILAWLAPIAILLKFQNDFGTMLVFIAIVGGVILVSGISWKIILPLYGIVFVLGAGIILLVATPGGQSMLSHFFQAYQFERIKSWLSPATDTSKGAYQLWQSMQAIGSGQLFGNGFGKVNVYVPVRGSDMVYSVVGETFGFVGSVAVILIYLYLIIQMVRITFDTKNAFYSYISTGVIMMILFHVFENIGMSIDLLPLTGIPLPFVSQGGSALIGNMMGIGMILSMKFHNKDYMFSTAGDF</sequence>
<gene>
    <name evidence="7" type="ORF">LA749_05325</name>
</gene>
<protein>
    <submittedName>
        <fullName evidence="7">Rod shape-determining protein RodA</fullName>
    </submittedName>
</protein>
<feature type="transmembrane region" description="Helical" evidence="6">
    <location>
        <begin position="286"/>
        <end position="312"/>
    </location>
</feature>
<dbReference type="PANTHER" id="PTHR30474">
    <property type="entry name" value="CELL CYCLE PROTEIN"/>
    <property type="match status" value="1"/>
</dbReference>